<dbReference type="CDD" id="cd01948">
    <property type="entry name" value="EAL"/>
    <property type="match status" value="1"/>
</dbReference>
<dbReference type="SUPFAM" id="SSF141868">
    <property type="entry name" value="EAL domain-like"/>
    <property type="match status" value="1"/>
</dbReference>
<dbReference type="CDD" id="cd06225">
    <property type="entry name" value="HAMP"/>
    <property type="match status" value="1"/>
</dbReference>
<feature type="domain" description="GGDEF" evidence="4">
    <location>
        <begin position="393"/>
        <end position="524"/>
    </location>
</feature>
<dbReference type="SUPFAM" id="SSF158472">
    <property type="entry name" value="HAMP domain-like"/>
    <property type="match status" value="1"/>
</dbReference>
<dbReference type="NCBIfam" id="TIGR00254">
    <property type="entry name" value="GGDEF"/>
    <property type="match status" value="1"/>
</dbReference>
<dbReference type="InterPro" id="IPR000160">
    <property type="entry name" value="GGDEF_dom"/>
</dbReference>
<comment type="caution">
    <text evidence="5">The sequence shown here is derived from an EMBL/GenBank/DDBJ whole genome shotgun (WGS) entry which is preliminary data.</text>
</comment>
<dbReference type="InterPro" id="IPR003660">
    <property type="entry name" value="HAMP_dom"/>
</dbReference>
<dbReference type="PANTHER" id="PTHR33121:SF71">
    <property type="entry name" value="OXYGEN SENSOR PROTEIN DOSP"/>
    <property type="match status" value="1"/>
</dbReference>
<dbReference type="InterPro" id="IPR029787">
    <property type="entry name" value="Nucleotide_cyclase"/>
</dbReference>
<keyword evidence="1" id="KW-1133">Transmembrane helix</keyword>
<dbReference type="InterPro" id="IPR029150">
    <property type="entry name" value="dCache_3"/>
</dbReference>
<dbReference type="Pfam" id="PF00672">
    <property type="entry name" value="HAMP"/>
    <property type="match status" value="1"/>
</dbReference>
<dbReference type="RefSeq" id="WP_232136893.1">
    <property type="nucleotide sequence ID" value="NZ_JAJQKU010000004.1"/>
</dbReference>
<dbReference type="Pfam" id="PF00990">
    <property type="entry name" value="GGDEF"/>
    <property type="match status" value="1"/>
</dbReference>
<evidence type="ECO:0000313" key="5">
    <source>
        <dbReference type="EMBL" id="MCD9097767.1"/>
    </source>
</evidence>
<dbReference type="Pfam" id="PF14827">
    <property type="entry name" value="dCache_3"/>
    <property type="match status" value="1"/>
</dbReference>
<dbReference type="Proteomes" id="UP001430360">
    <property type="component" value="Unassembled WGS sequence"/>
</dbReference>
<evidence type="ECO:0000259" key="2">
    <source>
        <dbReference type="PROSITE" id="PS50883"/>
    </source>
</evidence>
<accession>A0ABS8UE47</accession>
<sequence length="792" mass="86236">MVDEALLPRRGLGFRGRIVLGFLLLLIGTQIATLAIVGIAAERAVREQLGDQLKVSERVWAQLSAASAERLQESVSVLANDFAFRAAVATQDQPTAEIALLNHGMRIDADVALLLAPDGAVQVSIGPEDDQETVRAMAPLLAEAEANGHATGVAMLDARPFLMAVVPVMAPRRVAWAAVGLHYGEALARRYRGIIGMDVVFVEGDGAFVRVLASTLPDAQTAALRLNREAARAIDGADVDLALDGRHYAAHAFSAALMSGRQVQVMLLADLDEALTPYHRLRDQILWLAGLAVLVAAVLAVLVGQGIARPVQRLADAARRIGAGDYDTTLPVRGRDELSDLARVFNGMQREIGQREARIRFQATHDDLTGLPSRGHALGVLERTIERARQQGRNCAVLILDLDRFKEINDALGHAFGDAVLTGVADRLRAAVRGEDLLARLGGDEFLVLLDDADADAACERARQLARVLETPFRLENTQVGLEASIGVAVYPGHADDAATLLRRADIAMYEAKQQHVRVLVYRAGDDEHHLRQVGLMGLLRYALELQQFRLVFQPKIDLASRRVVHVEALLRWTTPEYGDVTPDEFIPLAERSGMIRAITRHVVDEALRQAAPWIADGLIEGVAVNLSPMDLVDGDLPEYVSQRLQMHGVSSRSLVLEVTEHTVMRDLEAARTTMHRLREQGVRLSIDDFGTGHSSLAQLRSLPVDEIKIDKSFVADLGDGSGDAVIVRSAIEIGHNMGLKVIAEGVEGQASLAILEALNCDMVQGYLFSRPLPPDAFVDWCTRFQREQADA</sequence>
<evidence type="ECO:0000256" key="1">
    <source>
        <dbReference type="SAM" id="Phobius"/>
    </source>
</evidence>
<reference evidence="5" key="1">
    <citation type="submission" date="2021-12" db="EMBL/GenBank/DDBJ databases">
        <authorList>
            <person name="Ulrich A."/>
        </authorList>
    </citation>
    <scope>NUCLEOTIDE SEQUENCE</scope>
    <source>
        <strain evidence="5">A1P009</strain>
    </source>
</reference>
<feature type="transmembrane region" description="Helical" evidence="1">
    <location>
        <begin position="285"/>
        <end position="304"/>
    </location>
</feature>
<protein>
    <submittedName>
        <fullName evidence="5">EAL domain-containing protein</fullName>
    </submittedName>
</protein>
<evidence type="ECO:0000259" key="4">
    <source>
        <dbReference type="PROSITE" id="PS50887"/>
    </source>
</evidence>
<dbReference type="PROSITE" id="PS50887">
    <property type="entry name" value="GGDEF"/>
    <property type="match status" value="1"/>
</dbReference>
<reference evidence="5" key="2">
    <citation type="journal article" date="2022" name="Syst. Appl. Microbiol.">
        <title>Physiological and genomic characterisation of Luteimonas fraxinea sp. nov., a bacterial species associated with trees tolerant to ash dieback.</title>
        <authorList>
            <person name="Ulrich K."/>
            <person name="Becker R."/>
            <person name="Behrendt U."/>
            <person name="Kube M."/>
            <person name="Schneck V."/>
            <person name="Ulrich A."/>
        </authorList>
    </citation>
    <scope>NUCLEOTIDE SEQUENCE</scope>
    <source>
        <strain evidence="5">A1P009</strain>
    </source>
</reference>
<keyword evidence="6" id="KW-1185">Reference proteome</keyword>
<feature type="domain" description="EAL" evidence="2">
    <location>
        <begin position="533"/>
        <end position="786"/>
    </location>
</feature>
<dbReference type="SMART" id="SM00304">
    <property type="entry name" value="HAMP"/>
    <property type="match status" value="1"/>
</dbReference>
<dbReference type="PANTHER" id="PTHR33121">
    <property type="entry name" value="CYCLIC DI-GMP PHOSPHODIESTERASE PDEF"/>
    <property type="match status" value="1"/>
</dbReference>
<name>A0ABS8UE47_9GAMM</name>
<dbReference type="SUPFAM" id="SSF55073">
    <property type="entry name" value="Nucleotide cyclase"/>
    <property type="match status" value="1"/>
</dbReference>
<dbReference type="CDD" id="cd01949">
    <property type="entry name" value="GGDEF"/>
    <property type="match status" value="1"/>
</dbReference>
<keyword evidence="1" id="KW-0812">Transmembrane</keyword>
<dbReference type="Gene3D" id="6.10.340.10">
    <property type="match status" value="1"/>
</dbReference>
<dbReference type="InterPro" id="IPR050706">
    <property type="entry name" value="Cyclic-di-GMP_PDE-like"/>
</dbReference>
<feature type="transmembrane region" description="Helical" evidence="1">
    <location>
        <begin position="20"/>
        <end position="41"/>
    </location>
</feature>
<dbReference type="InterPro" id="IPR035919">
    <property type="entry name" value="EAL_sf"/>
</dbReference>
<organism evidence="5 6">
    <name type="scientific">Luteimonas fraxinea</name>
    <dbReference type="NCBI Taxonomy" id="2901869"/>
    <lineage>
        <taxon>Bacteria</taxon>
        <taxon>Pseudomonadati</taxon>
        <taxon>Pseudomonadota</taxon>
        <taxon>Gammaproteobacteria</taxon>
        <taxon>Lysobacterales</taxon>
        <taxon>Lysobacteraceae</taxon>
        <taxon>Luteimonas</taxon>
    </lineage>
</organism>
<feature type="domain" description="HAMP" evidence="3">
    <location>
        <begin position="305"/>
        <end position="357"/>
    </location>
</feature>
<dbReference type="PROSITE" id="PS50885">
    <property type="entry name" value="HAMP"/>
    <property type="match status" value="1"/>
</dbReference>
<dbReference type="EMBL" id="JAJQKU010000004">
    <property type="protein sequence ID" value="MCD9097767.1"/>
    <property type="molecule type" value="Genomic_DNA"/>
</dbReference>
<evidence type="ECO:0000313" key="6">
    <source>
        <dbReference type="Proteomes" id="UP001430360"/>
    </source>
</evidence>
<gene>
    <name evidence="5" type="ORF">LTT95_12545</name>
</gene>
<proteinExistence type="predicted"/>
<dbReference type="PROSITE" id="PS50883">
    <property type="entry name" value="EAL"/>
    <property type="match status" value="1"/>
</dbReference>
<dbReference type="Pfam" id="PF00563">
    <property type="entry name" value="EAL"/>
    <property type="match status" value="1"/>
</dbReference>
<dbReference type="InterPro" id="IPR043128">
    <property type="entry name" value="Rev_trsase/Diguanyl_cyclase"/>
</dbReference>
<dbReference type="InterPro" id="IPR001633">
    <property type="entry name" value="EAL_dom"/>
</dbReference>
<dbReference type="SMART" id="SM00052">
    <property type="entry name" value="EAL"/>
    <property type="match status" value="1"/>
</dbReference>
<keyword evidence="1" id="KW-0472">Membrane</keyword>
<dbReference type="Gene3D" id="3.20.20.450">
    <property type="entry name" value="EAL domain"/>
    <property type="match status" value="1"/>
</dbReference>
<dbReference type="Gene3D" id="3.30.70.270">
    <property type="match status" value="1"/>
</dbReference>
<evidence type="ECO:0000259" key="3">
    <source>
        <dbReference type="PROSITE" id="PS50885"/>
    </source>
</evidence>
<dbReference type="SMART" id="SM00267">
    <property type="entry name" value="GGDEF"/>
    <property type="match status" value="1"/>
</dbReference>